<evidence type="ECO:0000313" key="3">
    <source>
        <dbReference type="EMBL" id="SHI32481.1"/>
    </source>
</evidence>
<keyword evidence="2" id="KW-0732">Signal</keyword>
<dbReference type="AlphaFoldDB" id="A0A1M6A7P7"/>
<feature type="chain" id="PRO_5012296676" evidence="2">
    <location>
        <begin position="21"/>
        <end position="83"/>
    </location>
</feature>
<proteinExistence type="predicted"/>
<dbReference type="Proteomes" id="UP000184292">
    <property type="component" value="Unassembled WGS sequence"/>
</dbReference>
<dbReference type="EMBL" id="FQYO01000001">
    <property type="protein sequence ID" value="SHI32481.1"/>
    <property type="molecule type" value="Genomic_DNA"/>
</dbReference>
<feature type="region of interest" description="Disordered" evidence="1">
    <location>
        <begin position="54"/>
        <end position="83"/>
    </location>
</feature>
<feature type="signal peptide" evidence="2">
    <location>
        <begin position="1"/>
        <end position="20"/>
    </location>
</feature>
<protein>
    <submittedName>
        <fullName evidence="3">Uncharacterized protein</fullName>
    </submittedName>
</protein>
<accession>A0A1M6A7P7</accession>
<evidence type="ECO:0000256" key="1">
    <source>
        <dbReference type="SAM" id="MobiDB-lite"/>
    </source>
</evidence>
<evidence type="ECO:0000256" key="2">
    <source>
        <dbReference type="SAM" id="SignalP"/>
    </source>
</evidence>
<sequence>MMRWLLGLTPAILCAGATLAAPDPSVGDALPASGLCWALLGAIVGAFWMTRPDLPRPPGRRAPPTRDYSPAVTAVSTSGSATR</sequence>
<dbReference type="STRING" id="1447782.SAMN05444417_0279"/>
<organism evidence="3 4">
    <name type="scientific">Wenxinia saemankumensis</name>
    <dbReference type="NCBI Taxonomy" id="1447782"/>
    <lineage>
        <taxon>Bacteria</taxon>
        <taxon>Pseudomonadati</taxon>
        <taxon>Pseudomonadota</taxon>
        <taxon>Alphaproteobacteria</taxon>
        <taxon>Rhodobacterales</taxon>
        <taxon>Roseobacteraceae</taxon>
        <taxon>Wenxinia</taxon>
    </lineage>
</organism>
<feature type="compositionally biased region" description="Polar residues" evidence="1">
    <location>
        <begin position="74"/>
        <end position="83"/>
    </location>
</feature>
<name>A0A1M6A7P7_9RHOB</name>
<reference evidence="3 4" key="1">
    <citation type="submission" date="2016-11" db="EMBL/GenBank/DDBJ databases">
        <authorList>
            <person name="Jaros S."/>
            <person name="Januszkiewicz K."/>
            <person name="Wedrychowicz H."/>
        </authorList>
    </citation>
    <scope>NUCLEOTIDE SEQUENCE [LARGE SCALE GENOMIC DNA]</scope>
    <source>
        <strain evidence="3 4">DSM 100565</strain>
    </source>
</reference>
<evidence type="ECO:0000313" key="4">
    <source>
        <dbReference type="Proteomes" id="UP000184292"/>
    </source>
</evidence>
<keyword evidence="4" id="KW-1185">Reference proteome</keyword>
<gene>
    <name evidence="3" type="ORF">SAMN05444417_0279</name>
</gene>